<dbReference type="Pfam" id="PF18710">
    <property type="entry name" value="ComR_TPR"/>
    <property type="match status" value="1"/>
</dbReference>
<protein>
    <submittedName>
        <fullName evidence="3">Transcriptional regulator</fullName>
    </submittedName>
</protein>
<dbReference type="InterPro" id="IPR050807">
    <property type="entry name" value="TransReg_Diox_bact_type"/>
</dbReference>
<dbReference type="AlphaFoldDB" id="A0A139MWX0"/>
<dbReference type="Proteomes" id="UP000070377">
    <property type="component" value="Unassembled WGS sequence"/>
</dbReference>
<dbReference type="GO" id="GO:0003700">
    <property type="term" value="F:DNA-binding transcription factor activity"/>
    <property type="evidence" value="ECO:0007669"/>
    <property type="project" value="TreeGrafter"/>
</dbReference>
<dbReference type="Pfam" id="PF13560">
    <property type="entry name" value="HTH_31"/>
    <property type="match status" value="1"/>
</dbReference>
<reference evidence="3 4" key="1">
    <citation type="submission" date="2016-01" db="EMBL/GenBank/DDBJ databases">
        <title>Highly variable Streptococcus oralis are common among viridans streptococci isolated from primates.</title>
        <authorList>
            <person name="Denapaite D."/>
            <person name="Rieger M."/>
            <person name="Koendgen S."/>
            <person name="Brueckner R."/>
            <person name="Ochigava I."/>
            <person name="Kappeler P."/>
            <person name="Maetz-Rensing K."/>
            <person name="Leendertz F."/>
            <person name="Hakenbeck R."/>
        </authorList>
    </citation>
    <scope>NUCLEOTIDE SEQUENCE [LARGE SCALE GENOMIC DNA]</scope>
    <source>
        <strain evidence="3 4">DD08</strain>
    </source>
</reference>
<dbReference type="STRING" id="45634.SCRDD08_02052"/>
<gene>
    <name evidence="3" type="ORF">SCRDD08_02052</name>
</gene>
<name>A0A139MWX0_STRCR</name>
<evidence type="ECO:0000259" key="2">
    <source>
        <dbReference type="PROSITE" id="PS50943"/>
    </source>
</evidence>
<sequence length="308" mass="36565">MPNQEFGQRLRELRKAKGLTKEALCDDESKLSVRQLTRLESGQSQPTLRTLEYLSERLGTGLTELIGQENMDDLPAEYQKLKYQLIRTPIYGSQEVLAELENQLDVIFDNYYDNLPSEEQLAVDILQSYLYTYENDGKPFGKEIFDRNEKRLRQKKFYDVNDLLILRLYQMYIDEKEVVSGKFDMDLFDDLAVGLLNSKDHIPSNYAFLLRDILIMVPTVEIFRCRFAHTNKAFQRLNEIMTSTQDYQKEPIIKMLEWKYSLVKEKNIDKARKLYEDALTLAKLFQNENLTRQLQHEWEKNLEEYTYK</sequence>
<evidence type="ECO:0000313" key="3">
    <source>
        <dbReference type="EMBL" id="KXT68276.1"/>
    </source>
</evidence>
<dbReference type="SMART" id="SM00530">
    <property type="entry name" value="HTH_XRE"/>
    <property type="match status" value="1"/>
</dbReference>
<evidence type="ECO:0000256" key="1">
    <source>
        <dbReference type="ARBA" id="ARBA00023125"/>
    </source>
</evidence>
<dbReference type="PROSITE" id="PS50943">
    <property type="entry name" value="HTH_CROC1"/>
    <property type="match status" value="1"/>
</dbReference>
<proteinExistence type="predicted"/>
<evidence type="ECO:0000313" key="4">
    <source>
        <dbReference type="Proteomes" id="UP000070377"/>
    </source>
</evidence>
<accession>A0A139MWX0</accession>
<dbReference type="InterPro" id="IPR001387">
    <property type="entry name" value="Cro/C1-type_HTH"/>
</dbReference>
<dbReference type="GO" id="GO:0003677">
    <property type="term" value="F:DNA binding"/>
    <property type="evidence" value="ECO:0007669"/>
    <property type="project" value="UniProtKB-KW"/>
</dbReference>
<dbReference type="RefSeq" id="WP_061423546.1">
    <property type="nucleotide sequence ID" value="NZ_KQ969065.1"/>
</dbReference>
<dbReference type="EMBL" id="LQRD01000078">
    <property type="protein sequence ID" value="KXT68276.1"/>
    <property type="molecule type" value="Genomic_DNA"/>
</dbReference>
<feature type="domain" description="HTH cro/C1-type" evidence="2">
    <location>
        <begin position="10"/>
        <end position="65"/>
    </location>
</feature>
<comment type="caution">
    <text evidence="3">The sequence shown here is derived from an EMBL/GenBank/DDBJ whole genome shotgun (WGS) entry which is preliminary data.</text>
</comment>
<dbReference type="PANTHER" id="PTHR46797">
    <property type="entry name" value="HTH-TYPE TRANSCRIPTIONAL REGULATOR"/>
    <property type="match status" value="1"/>
</dbReference>
<organism evidence="3 4">
    <name type="scientific">Streptococcus cristatus</name>
    <dbReference type="NCBI Taxonomy" id="45634"/>
    <lineage>
        <taxon>Bacteria</taxon>
        <taxon>Bacillati</taxon>
        <taxon>Bacillota</taxon>
        <taxon>Bacilli</taxon>
        <taxon>Lactobacillales</taxon>
        <taxon>Streptococcaceae</taxon>
        <taxon>Streptococcus</taxon>
    </lineage>
</organism>
<dbReference type="PANTHER" id="PTHR46797:SF1">
    <property type="entry name" value="METHYLPHOSPHONATE SYNTHASE"/>
    <property type="match status" value="1"/>
</dbReference>
<dbReference type="GO" id="GO:0005829">
    <property type="term" value="C:cytosol"/>
    <property type="evidence" value="ECO:0007669"/>
    <property type="project" value="TreeGrafter"/>
</dbReference>
<dbReference type="InterPro" id="IPR010982">
    <property type="entry name" value="Lambda_DNA-bd_dom_sf"/>
</dbReference>
<dbReference type="SUPFAM" id="SSF47413">
    <property type="entry name" value="lambda repressor-like DNA-binding domains"/>
    <property type="match status" value="1"/>
</dbReference>
<dbReference type="Gene3D" id="1.10.260.40">
    <property type="entry name" value="lambda repressor-like DNA-binding domains"/>
    <property type="match status" value="1"/>
</dbReference>
<dbReference type="CDD" id="cd00093">
    <property type="entry name" value="HTH_XRE"/>
    <property type="match status" value="1"/>
</dbReference>
<dbReference type="InterPro" id="IPR040799">
    <property type="entry name" value="ComR_TPR"/>
</dbReference>
<keyword evidence="1" id="KW-0238">DNA-binding</keyword>
<dbReference type="PATRIC" id="fig|45634.12.peg.2135"/>